<dbReference type="Proteomes" id="UP000006427">
    <property type="component" value="Unassembled WGS sequence"/>
</dbReference>
<feature type="domain" description="Cell envelope-related transcriptional attenuator" evidence="2">
    <location>
        <begin position="65"/>
        <end position="211"/>
    </location>
</feature>
<evidence type="ECO:0000313" key="4">
    <source>
        <dbReference type="EMBL" id="EFC92163.1"/>
    </source>
</evidence>
<evidence type="ECO:0000313" key="5">
    <source>
        <dbReference type="Proteomes" id="UP000006427"/>
    </source>
</evidence>
<dbReference type="STRING" id="469381.Dpep_2141"/>
<evidence type="ECO:0000259" key="3">
    <source>
        <dbReference type="Pfam" id="PF13399"/>
    </source>
</evidence>
<reference evidence="4 5" key="1">
    <citation type="journal article" date="2010" name="Stand. Genomic Sci.">
        <title>Permanent draft genome sequence of Dethiosulfovibrio peptidovorans type strain (SEBR 4207).</title>
        <authorList>
            <person name="Labutti K."/>
            <person name="Mayilraj S."/>
            <person name="Clum A."/>
            <person name="Lucas S."/>
            <person name="Glavina Del Rio T."/>
            <person name="Nolan M."/>
            <person name="Tice H."/>
            <person name="Cheng J.F."/>
            <person name="Pitluck S."/>
            <person name="Liolios K."/>
            <person name="Ivanova N."/>
            <person name="Mavromatis K."/>
            <person name="Mikhailova N."/>
            <person name="Pati A."/>
            <person name="Goodwin L."/>
            <person name="Chen A."/>
            <person name="Palaniappan K."/>
            <person name="Land M."/>
            <person name="Hauser L."/>
            <person name="Chang Y.J."/>
            <person name="Jeffries C.D."/>
            <person name="Rohde M."/>
            <person name="Spring S."/>
            <person name="Goker M."/>
            <person name="Woyke T."/>
            <person name="Bristow J."/>
            <person name="Eisen J.A."/>
            <person name="Markowitz V."/>
            <person name="Hugenholtz P."/>
            <person name="Kyrpides N.C."/>
            <person name="Klenk H.P."/>
            <person name="Lapidus A."/>
        </authorList>
    </citation>
    <scope>NUCLEOTIDE SEQUENCE [LARGE SCALE GENOMIC DNA]</scope>
    <source>
        <strain evidence="4 5">DSM 11002</strain>
    </source>
</reference>
<dbReference type="AlphaFoldDB" id="D2Z3C3"/>
<dbReference type="PANTHER" id="PTHR33392:SF6">
    <property type="entry name" value="POLYISOPRENYL-TEICHOIC ACID--PEPTIDOGLYCAN TEICHOIC ACID TRANSFERASE TAGU"/>
    <property type="match status" value="1"/>
</dbReference>
<protein>
    <submittedName>
        <fullName evidence="4">Cell envelope-related transcriptional attenuator</fullName>
    </submittedName>
</protein>
<dbReference type="Pfam" id="PF03816">
    <property type="entry name" value="LytR_cpsA_psr"/>
    <property type="match status" value="1"/>
</dbReference>
<dbReference type="PANTHER" id="PTHR33392">
    <property type="entry name" value="POLYISOPRENYL-TEICHOIC ACID--PEPTIDOGLYCAN TEICHOIC ACID TRANSFERASE TAGU"/>
    <property type="match status" value="1"/>
</dbReference>
<organism evidence="4 5">
    <name type="scientific">Dethiosulfovibrio peptidovorans DSM 11002</name>
    <dbReference type="NCBI Taxonomy" id="469381"/>
    <lineage>
        <taxon>Bacteria</taxon>
        <taxon>Thermotogati</taxon>
        <taxon>Synergistota</taxon>
        <taxon>Synergistia</taxon>
        <taxon>Synergistales</taxon>
        <taxon>Dethiosulfovibrionaceae</taxon>
        <taxon>Dethiosulfovibrio</taxon>
    </lineage>
</organism>
<name>D2Z3C3_9BACT</name>
<dbReference type="eggNOG" id="COG1316">
    <property type="taxonomic scope" value="Bacteria"/>
</dbReference>
<dbReference type="NCBIfam" id="TIGR00350">
    <property type="entry name" value="lytR_cpsA_psr"/>
    <property type="match status" value="1"/>
</dbReference>
<comment type="caution">
    <text evidence="4">The sequence shown here is derived from an EMBL/GenBank/DDBJ whole genome shotgun (WGS) entry which is preliminary data.</text>
</comment>
<dbReference type="InterPro" id="IPR004474">
    <property type="entry name" value="LytR_CpsA_psr"/>
</dbReference>
<dbReference type="InterPro" id="IPR050922">
    <property type="entry name" value="LytR/CpsA/Psr_CW_biosynth"/>
</dbReference>
<feature type="domain" description="LytR/CpsA/Psr regulator C-terminal" evidence="3">
    <location>
        <begin position="318"/>
        <end position="404"/>
    </location>
</feature>
<dbReference type="OrthoDB" id="305468at2"/>
<accession>D2Z3C3</accession>
<proteinExistence type="inferred from homology"/>
<dbReference type="RefSeq" id="WP_005662034.1">
    <property type="nucleotide sequence ID" value="NZ_ABTR02000001.1"/>
</dbReference>
<dbReference type="Pfam" id="PF13399">
    <property type="entry name" value="LytR_C"/>
    <property type="match status" value="1"/>
</dbReference>
<evidence type="ECO:0000256" key="1">
    <source>
        <dbReference type="ARBA" id="ARBA00006068"/>
    </source>
</evidence>
<dbReference type="InterPro" id="IPR027381">
    <property type="entry name" value="LytR/CpsA/Psr_C"/>
</dbReference>
<comment type="similarity">
    <text evidence="1">Belongs to the LytR/CpsA/Psr (LCP) family.</text>
</comment>
<sequence>MVRKTRILFLIFVALFATVAGGAWRLKGLVSPEAQDIKQKIQFDEKTGSINILALGVDDVEGVHRSDTIAFITLDIDNKRIKVMSLPRDTRTTIRDHGTQKINHSYAYGGVDLLKETVVNLIGMPIHYTLAVNYESFPKIVDSLGGIDVDVQKNLRYRDNAGGLYINIKKGWRHLDGKTALEYVRFRHDALGDIGRIQRQQRFLKALLKKLYDPSTMSHLPEITEEILSVVETDIPPSQALQLISYLRDISPDRISFFTMPGKAAMINGASYWSPDLLQTSTLLTSSQDLSGAMDLSGQGEAKEEGVIEDLVSEINRPIAVLNGDGTSGLGKNISSRLEKHGIEVAYVGNAKHFDFHYSTITHKPGEDSKDVALALAKLSGIPENLVKEDRGASYSATLILGHDKDRIIANLDR</sequence>
<dbReference type="PaxDb" id="469381-Dpep_2141"/>
<keyword evidence="5" id="KW-1185">Reference proteome</keyword>
<dbReference type="EMBL" id="ABTR02000001">
    <property type="protein sequence ID" value="EFC92163.1"/>
    <property type="molecule type" value="Genomic_DNA"/>
</dbReference>
<dbReference type="Gene3D" id="3.30.70.2390">
    <property type="match status" value="1"/>
</dbReference>
<evidence type="ECO:0000259" key="2">
    <source>
        <dbReference type="Pfam" id="PF03816"/>
    </source>
</evidence>
<dbReference type="Gene3D" id="3.40.630.190">
    <property type="entry name" value="LCP protein"/>
    <property type="match status" value="1"/>
</dbReference>
<gene>
    <name evidence="4" type="ORF">Dpep_2141</name>
</gene>